<dbReference type="AlphaFoldDB" id="X1INZ6"/>
<organism evidence="2">
    <name type="scientific">marine sediment metagenome</name>
    <dbReference type="NCBI Taxonomy" id="412755"/>
    <lineage>
        <taxon>unclassified sequences</taxon>
        <taxon>metagenomes</taxon>
        <taxon>ecological metagenomes</taxon>
    </lineage>
</organism>
<dbReference type="Pfam" id="PF14321">
    <property type="entry name" value="DUF4382"/>
    <property type="match status" value="1"/>
</dbReference>
<dbReference type="InterPro" id="IPR025491">
    <property type="entry name" value="DUF4382"/>
</dbReference>
<reference evidence="2" key="1">
    <citation type="journal article" date="2014" name="Front. Microbiol.">
        <title>High frequency of phylogenetically diverse reductive dehalogenase-homologous genes in deep subseafloor sedimentary metagenomes.</title>
        <authorList>
            <person name="Kawai M."/>
            <person name="Futagami T."/>
            <person name="Toyoda A."/>
            <person name="Takaki Y."/>
            <person name="Nishi S."/>
            <person name="Hori S."/>
            <person name="Arai W."/>
            <person name="Tsubouchi T."/>
            <person name="Morono Y."/>
            <person name="Uchiyama I."/>
            <person name="Ito T."/>
            <person name="Fujiyama A."/>
            <person name="Inagaki F."/>
            <person name="Takami H."/>
        </authorList>
    </citation>
    <scope>NUCLEOTIDE SEQUENCE</scope>
    <source>
        <strain evidence="2">Expedition CK06-06</strain>
    </source>
</reference>
<proteinExistence type="predicted"/>
<feature type="domain" description="DUF4382" evidence="1">
    <location>
        <begin position="13"/>
        <end position="71"/>
    </location>
</feature>
<dbReference type="EMBL" id="BARU01039712">
    <property type="protein sequence ID" value="GAH84166.1"/>
    <property type="molecule type" value="Genomic_DNA"/>
</dbReference>
<protein>
    <recommendedName>
        <fullName evidence="1">DUF4382 domain-containing protein</fullName>
    </recommendedName>
</protein>
<sequence>MGGVEDALIVLEGSEETEPKVPLVIPSFYETGIKLIHPFEIIEGETTELTIDFDAEKSVVKTDDGEYELKPVIKVTSSTTINDSTLVNVDGG</sequence>
<comment type="caution">
    <text evidence="2">The sequence shown here is derived from an EMBL/GenBank/DDBJ whole genome shotgun (WGS) entry which is preliminary data.</text>
</comment>
<name>X1INZ6_9ZZZZ</name>
<accession>X1INZ6</accession>
<evidence type="ECO:0000313" key="2">
    <source>
        <dbReference type="EMBL" id="GAH84166.1"/>
    </source>
</evidence>
<evidence type="ECO:0000259" key="1">
    <source>
        <dbReference type="Pfam" id="PF14321"/>
    </source>
</evidence>
<gene>
    <name evidence="2" type="ORF">S03H2_61521</name>
</gene>